<dbReference type="Proteomes" id="UP001391051">
    <property type="component" value="Unassembled WGS sequence"/>
</dbReference>
<accession>A0ABR1QXZ9</accession>
<name>A0ABR1QXZ9_9PEZI</name>
<dbReference type="GeneID" id="92071132"/>
<dbReference type="InterPro" id="IPR036291">
    <property type="entry name" value="NAD(P)-bd_dom_sf"/>
</dbReference>
<reference evidence="1 2" key="1">
    <citation type="submission" date="2023-01" db="EMBL/GenBank/DDBJ databases">
        <title>Analysis of 21 Apiospora genomes using comparative genomics revels a genus with tremendous synthesis potential of carbohydrate active enzymes and secondary metabolites.</title>
        <authorList>
            <person name="Sorensen T."/>
        </authorList>
    </citation>
    <scope>NUCLEOTIDE SEQUENCE [LARGE SCALE GENOMIC DNA]</scope>
    <source>
        <strain evidence="1 2">CBS 24483</strain>
    </source>
</reference>
<comment type="caution">
    <text evidence="1">The sequence shown here is derived from an EMBL/GenBank/DDBJ whole genome shotgun (WGS) entry which is preliminary data.</text>
</comment>
<evidence type="ECO:0008006" key="3">
    <source>
        <dbReference type="Google" id="ProtNLM"/>
    </source>
</evidence>
<keyword evidence="2" id="KW-1185">Reference proteome</keyword>
<organism evidence="1 2">
    <name type="scientific">Apiospora aurea</name>
    <dbReference type="NCBI Taxonomy" id="335848"/>
    <lineage>
        <taxon>Eukaryota</taxon>
        <taxon>Fungi</taxon>
        <taxon>Dikarya</taxon>
        <taxon>Ascomycota</taxon>
        <taxon>Pezizomycotina</taxon>
        <taxon>Sordariomycetes</taxon>
        <taxon>Xylariomycetidae</taxon>
        <taxon>Amphisphaeriales</taxon>
        <taxon>Apiosporaceae</taxon>
        <taxon>Apiospora</taxon>
    </lineage>
</organism>
<dbReference type="SUPFAM" id="SSF51735">
    <property type="entry name" value="NAD(P)-binding Rossmann-fold domains"/>
    <property type="match status" value="1"/>
</dbReference>
<dbReference type="RefSeq" id="XP_066706963.1">
    <property type="nucleotide sequence ID" value="XM_066838070.1"/>
</dbReference>
<protein>
    <recommendedName>
        <fullName evidence="3">Ketoreductase (KR) domain-containing protein</fullName>
    </recommendedName>
</protein>
<dbReference type="Gene3D" id="3.40.50.720">
    <property type="entry name" value="NAD(P)-binding Rossmann-like Domain"/>
    <property type="match status" value="1"/>
</dbReference>
<evidence type="ECO:0000313" key="2">
    <source>
        <dbReference type="Proteomes" id="UP001391051"/>
    </source>
</evidence>
<evidence type="ECO:0000313" key="1">
    <source>
        <dbReference type="EMBL" id="KAK7967571.1"/>
    </source>
</evidence>
<gene>
    <name evidence="1" type="ORF">PG986_001848</name>
</gene>
<dbReference type="EMBL" id="JAQQWE010000001">
    <property type="protein sequence ID" value="KAK7967571.1"/>
    <property type="molecule type" value="Genomic_DNA"/>
</dbReference>
<sequence>MFFYVLEDRLTGPFSNIVLIAAVRDVEGAQGLLSVLRGEGTQMHVVKIDSASRTDPFAAVMELQEKRGVNHLDVVVSSAGIVRLRATEQLPLDKLEEVLRLYSILSTRLF</sequence>
<proteinExistence type="predicted"/>